<protein>
    <submittedName>
        <fullName evidence="2">Uncharacterized protein</fullName>
    </submittedName>
</protein>
<accession>A0A8E2JCL0</accession>
<evidence type="ECO:0000256" key="1">
    <source>
        <dbReference type="SAM" id="MobiDB-lite"/>
    </source>
</evidence>
<dbReference type="OrthoDB" id="10389498at2759"/>
<dbReference type="AlphaFoldDB" id="A0A8E2JCL0"/>
<organism evidence="2 3">
    <name type="scientific">Lepidopterella palustris CBS 459.81</name>
    <dbReference type="NCBI Taxonomy" id="1314670"/>
    <lineage>
        <taxon>Eukaryota</taxon>
        <taxon>Fungi</taxon>
        <taxon>Dikarya</taxon>
        <taxon>Ascomycota</taxon>
        <taxon>Pezizomycotina</taxon>
        <taxon>Dothideomycetes</taxon>
        <taxon>Pleosporomycetidae</taxon>
        <taxon>Mytilinidiales</taxon>
        <taxon>Argynnaceae</taxon>
        <taxon>Lepidopterella</taxon>
    </lineage>
</organism>
<feature type="region of interest" description="Disordered" evidence="1">
    <location>
        <begin position="236"/>
        <end position="270"/>
    </location>
</feature>
<keyword evidence="3" id="KW-1185">Reference proteome</keyword>
<feature type="region of interest" description="Disordered" evidence="1">
    <location>
        <begin position="297"/>
        <end position="321"/>
    </location>
</feature>
<reference evidence="2 3" key="1">
    <citation type="journal article" date="2016" name="Nat. Commun.">
        <title>Ectomycorrhizal ecology is imprinted in the genome of the dominant symbiotic fungus Cenococcum geophilum.</title>
        <authorList>
            <consortium name="DOE Joint Genome Institute"/>
            <person name="Peter M."/>
            <person name="Kohler A."/>
            <person name="Ohm R.A."/>
            <person name="Kuo A."/>
            <person name="Krutzmann J."/>
            <person name="Morin E."/>
            <person name="Arend M."/>
            <person name="Barry K.W."/>
            <person name="Binder M."/>
            <person name="Choi C."/>
            <person name="Clum A."/>
            <person name="Copeland A."/>
            <person name="Grisel N."/>
            <person name="Haridas S."/>
            <person name="Kipfer T."/>
            <person name="LaButti K."/>
            <person name="Lindquist E."/>
            <person name="Lipzen A."/>
            <person name="Maire R."/>
            <person name="Meier B."/>
            <person name="Mihaltcheva S."/>
            <person name="Molinier V."/>
            <person name="Murat C."/>
            <person name="Poggeler S."/>
            <person name="Quandt C.A."/>
            <person name="Sperisen C."/>
            <person name="Tritt A."/>
            <person name="Tisserant E."/>
            <person name="Crous P.W."/>
            <person name="Henrissat B."/>
            <person name="Nehls U."/>
            <person name="Egli S."/>
            <person name="Spatafora J.W."/>
            <person name="Grigoriev I.V."/>
            <person name="Martin F.M."/>
        </authorList>
    </citation>
    <scope>NUCLEOTIDE SEQUENCE [LARGE SCALE GENOMIC DNA]</scope>
    <source>
        <strain evidence="2 3">CBS 459.81</strain>
    </source>
</reference>
<evidence type="ECO:0000313" key="3">
    <source>
        <dbReference type="Proteomes" id="UP000250266"/>
    </source>
</evidence>
<feature type="compositionally biased region" description="Acidic residues" evidence="1">
    <location>
        <begin position="306"/>
        <end position="321"/>
    </location>
</feature>
<sequence>MAVTRMAKDKKKVSSILKKTQKEARTWGPKKSLAGQTRGRTKNAAKSPLQTLRSHSLLNPVRTENSNPSSRVEEDMIRHRKIWEKKIWVSISEQAVRLRAISEDDLNDEGIIPRGMAPKLYEEVVGVFESLGTRYVTSVPVNVARSCVEGEFEIIFQIPLIARINVPGLSPRRVRLMEWKMSTPLVLPSPKFPVKTEKVLTNADAHHKPTNCAVMGDLEYESNGLEEPLLFDNPATRSIRYDDPTHKPRAYNKSLNKSTPKAKTTRTSKARNCERNELHHFINDSDGDIDLEATYIDRNSDGTDSSGEECEVEDDPIDLEF</sequence>
<evidence type="ECO:0000313" key="2">
    <source>
        <dbReference type="EMBL" id="OCK77074.1"/>
    </source>
</evidence>
<dbReference type="EMBL" id="KV745157">
    <property type="protein sequence ID" value="OCK77074.1"/>
    <property type="molecule type" value="Genomic_DNA"/>
</dbReference>
<feature type="compositionally biased region" description="Polar residues" evidence="1">
    <location>
        <begin position="253"/>
        <end position="262"/>
    </location>
</feature>
<dbReference type="Proteomes" id="UP000250266">
    <property type="component" value="Unassembled WGS sequence"/>
</dbReference>
<name>A0A8E2JCL0_9PEZI</name>
<proteinExistence type="predicted"/>
<gene>
    <name evidence="2" type="ORF">K432DRAFT_428288</name>
</gene>
<feature type="region of interest" description="Disordered" evidence="1">
    <location>
        <begin position="1"/>
        <end position="48"/>
    </location>
</feature>